<comment type="catalytic activity">
    <reaction evidence="1 5">
        <text>L-glutamyl-[protein] + S-adenosyl-L-methionine = [protein]-L-glutamate 5-O-methyl ester + S-adenosyl-L-homocysteine</text>
        <dbReference type="Rhea" id="RHEA:24452"/>
        <dbReference type="Rhea" id="RHEA-COMP:10208"/>
        <dbReference type="Rhea" id="RHEA-COMP:10311"/>
        <dbReference type="ChEBI" id="CHEBI:29973"/>
        <dbReference type="ChEBI" id="CHEBI:57856"/>
        <dbReference type="ChEBI" id="CHEBI:59789"/>
        <dbReference type="ChEBI" id="CHEBI:82795"/>
        <dbReference type="EC" id="2.1.1.80"/>
    </reaction>
</comment>
<dbReference type="InterPro" id="IPR000780">
    <property type="entry name" value="CheR_MeTrfase"/>
</dbReference>
<dbReference type="EC" id="2.1.1.80" evidence="5"/>
<name>A0A7C9UT25_9PROT</name>
<dbReference type="InterPro" id="IPR036804">
    <property type="entry name" value="CheR_N_sf"/>
</dbReference>
<comment type="caution">
    <text evidence="8">The sequence shown here is derived from an EMBL/GenBank/DDBJ whole genome shotgun (WGS) entry which is preliminary data.</text>
</comment>
<dbReference type="SMART" id="SM00138">
    <property type="entry name" value="MeTrc"/>
    <property type="match status" value="1"/>
</dbReference>
<dbReference type="InterPro" id="IPR050903">
    <property type="entry name" value="Bact_Chemotaxis_MeTrfase"/>
</dbReference>
<feature type="binding site" evidence="6">
    <location>
        <begin position="225"/>
        <end position="226"/>
    </location>
    <ligand>
        <name>S-adenosyl-L-methionine</name>
        <dbReference type="ChEBI" id="CHEBI:59789"/>
    </ligand>
</feature>
<organism evidence="8 9">
    <name type="scientific">Magnetospirillum aberrantis SpK</name>
    <dbReference type="NCBI Taxonomy" id="908842"/>
    <lineage>
        <taxon>Bacteria</taxon>
        <taxon>Pseudomonadati</taxon>
        <taxon>Pseudomonadota</taxon>
        <taxon>Alphaproteobacteria</taxon>
        <taxon>Rhodospirillales</taxon>
        <taxon>Rhodospirillaceae</taxon>
        <taxon>Magnetospirillum</taxon>
    </lineage>
</organism>
<protein>
    <recommendedName>
        <fullName evidence="5">Chemotaxis protein methyltransferase</fullName>
        <ecNumber evidence="5">2.1.1.80</ecNumber>
    </recommendedName>
</protein>
<evidence type="ECO:0000313" key="8">
    <source>
        <dbReference type="EMBL" id="NFV79728.1"/>
    </source>
</evidence>
<proteinExistence type="predicted"/>
<feature type="binding site" evidence="6">
    <location>
        <position position="149"/>
    </location>
    <ligand>
        <name>S-adenosyl-L-methionine</name>
        <dbReference type="ChEBI" id="CHEBI:59789"/>
    </ligand>
</feature>
<dbReference type="Gene3D" id="1.10.155.10">
    <property type="entry name" value="Chemotaxis receptor methyltransferase CheR, N-terminal domain"/>
    <property type="match status" value="1"/>
</dbReference>
<dbReference type="AlphaFoldDB" id="A0A7C9UT25"/>
<dbReference type="Gene3D" id="3.40.50.150">
    <property type="entry name" value="Vaccinia Virus protein VP39"/>
    <property type="match status" value="1"/>
</dbReference>
<dbReference type="SUPFAM" id="SSF53335">
    <property type="entry name" value="S-adenosyl-L-methionine-dependent methyltransferases"/>
    <property type="match status" value="1"/>
</dbReference>
<feature type="binding site" evidence="6">
    <location>
        <position position="79"/>
    </location>
    <ligand>
        <name>S-adenosyl-L-methionine</name>
        <dbReference type="ChEBI" id="CHEBI:59789"/>
    </ligand>
</feature>
<reference evidence="8 9" key="1">
    <citation type="submission" date="2020-02" db="EMBL/GenBank/DDBJ databases">
        <authorList>
            <person name="Dziuba M."/>
            <person name="Kuznetsov B."/>
            <person name="Mardanov A."/>
            <person name="Ravin N."/>
            <person name="Grouzdev D."/>
        </authorList>
    </citation>
    <scope>NUCLEOTIDE SEQUENCE [LARGE SCALE GENOMIC DNA]</scope>
    <source>
        <strain evidence="8 9">SpK</strain>
    </source>
</reference>
<evidence type="ECO:0000256" key="1">
    <source>
        <dbReference type="ARBA" id="ARBA00001541"/>
    </source>
</evidence>
<dbReference type="InterPro" id="IPR029063">
    <property type="entry name" value="SAM-dependent_MTases_sf"/>
</dbReference>
<keyword evidence="4 5" id="KW-0949">S-adenosyl-L-methionine</keyword>
<feature type="binding site" evidence="6">
    <location>
        <position position="75"/>
    </location>
    <ligand>
        <name>S-adenosyl-L-methionine</name>
        <dbReference type="ChEBI" id="CHEBI:59789"/>
    </ligand>
</feature>
<dbReference type="PIRSF" id="PIRSF000410">
    <property type="entry name" value="CheR"/>
    <property type="match status" value="1"/>
</dbReference>
<dbReference type="PROSITE" id="PS50123">
    <property type="entry name" value="CHER"/>
    <property type="match status" value="1"/>
</dbReference>
<dbReference type="GO" id="GO:0008983">
    <property type="term" value="F:protein-glutamate O-methyltransferase activity"/>
    <property type="evidence" value="ECO:0007669"/>
    <property type="project" value="UniProtKB-EC"/>
</dbReference>
<keyword evidence="2 5" id="KW-0489">Methyltransferase</keyword>
<evidence type="ECO:0000259" key="7">
    <source>
        <dbReference type="PROSITE" id="PS50123"/>
    </source>
</evidence>
<evidence type="ECO:0000256" key="5">
    <source>
        <dbReference type="PIRNR" id="PIRNR000410"/>
    </source>
</evidence>
<dbReference type="InterPro" id="IPR022642">
    <property type="entry name" value="CheR_C"/>
</dbReference>
<comment type="function">
    <text evidence="5">Methylation of the membrane-bound methyl-accepting chemotaxis proteins (MCP) to form gamma-glutamyl methyl ester residues in MCP.</text>
</comment>
<dbReference type="EMBL" id="JAAIYP010000034">
    <property type="protein sequence ID" value="NFV79728.1"/>
    <property type="molecule type" value="Genomic_DNA"/>
</dbReference>
<dbReference type="InterPro" id="IPR026024">
    <property type="entry name" value="Chemotaxis_MeTrfase_CheR"/>
</dbReference>
<keyword evidence="3 5" id="KW-0808">Transferase</keyword>
<dbReference type="PRINTS" id="PR00996">
    <property type="entry name" value="CHERMTFRASE"/>
</dbReference>
<dbReference type="Pfam" id="PF01739">
    <property type="entry name" value="CheR"/>
    <property type="match status" value="1"/>
</dbReference>
<dbReference type="RefSeq" id="WP_163676692.1">
    <property type="nucleotide sequence ID" value="NZ_JAAIYP010000034.1"/>
</dbReference>
<evidence type="ECO:0000313" key="9">
    <source>
        <dbReference type="Proteomes" id="UP000480684"/>
    </source>
</evidence>
<feature type="domain" description="CheR-type methyltransferase" evidence="7">
    <location>
        <begin position="1"/>
        <end position="279"/>
    </location>
</feature>
<keyword evidence="9" id="KW-1185">Reference proteome</keyword>
<dbReference type="Proteomes" id="UP000480684">
    <property type="component" value="Unassembled WGS sequence"/>
</dbReference>
<evidence type="ECO:0000256" key="6">
    <source>
        <dbReference type="PIRSR" id="PIRSR000410-1"/>
    </source>
</evidence>
<sequence>MLSQGDFKRLARFIEGYCGIRMPDSKRTMLEGRLRRRLTALRLDDYHQYCRYLFDEDGLAEEAVHLIDAVTTNKTDFFREPEHFRYLASTALPDLLNSRGGGRTSRLVVWSSACSVGAEPYTLAMVLADLSAQGAAQGAGFDFTVLATDISTRVLDKAAQGIYPEDMVAPVPPEYRRAFFMRARDHQRHEMRVVPELRAKVQFTRMNLLEDSYPLDQPADVVFCRNVLIYFDKLTQQRVLERLCGALRPGGYLFLGHSETVGNHHPTIVQVAPTVFVRI</sequence>
<evidence type="ECO:0000256" key="4">
    <source>
        <dbReference type="ARBA" id="ARBA00022691"/>
    </source>
</evidence>
<accession>A0A7C9UT25</accession>
<feature type="binding site" evidence="6">
    <location>
        <position position="73"/>
    </location>
    <ligand>
        <name>S-adenosyl-L-methionine</name>
        <dbReference type="ChEBI" id="CHEBI:59789"/>
    </ligand>
</feature>
<evidence type="ECO:0000256" key="2">
    <source>
        <dbReference type="ARBA" id="ARBA00022603"/>
    </source>
</evidence>
<gene>
    <name evidence="8" type="ORF">G4223_06355</name>
</gene>
<dbReference type="CDD" id="cd02440">
    <property type="entry name" value="AdoMet_MTases"/>
    <property type="match status" value="1"/>
</dbReference>
<dbReference type="GO" id="GO:0032259">
    <property type="term" value="P:methylation"/>
    <property type="evidence" value="ECO:0007669"/>
    <property type="project" value="UniProtKB-KW"/>
</dbReference>
<dbReference type="InterPro" id="IPR022641">
    <property type="entry name" value="CheR_N"/>
</dbReference>
<evidence type="ECO:0000256" key="3">
    <source>
        <dbReference type="ARBA" id="ARBA00022679"/>
    </source>
</evidence>
<feature type="binding site" evidence="6">
    <location>
        <position position="119"/>
    </location>
    <ligand>
        <name>S-adenosyl-L-methionine</name>
        <dbReference type="ChEBI" id="CHEBI:59789"/>
    </ligand>
</feature>
<dbReference type="PANTHER" id="PTHR24422:SF26">
    <property type="entry name" value="CHEMOTAXIS PROTEIN METHYLTRANSFERASE"/>
    <property type="match status" value="1"/>
</dbReference>
<dbReference type="Pfam" id="PF03705">
    <property type="entry name" value="CheR_N"/>
    <property type="match status" value="1"/>
</dbReference>
<dbReference type="PANTHER" id="PTHR24422">
    <property type="entry name" value="CHEMOTAXIS PROTEIN METHYLTRANSFERASE"/>
    <property type="match status" value="1"/>
</dbReference>
<dbReference type="SUPFAM" id="SSF47757">
    <property type="entry name" value="Chemotaxis receptor methyltransferase CheR, N-terminal domain"/>
    <property type="match status" value="1"/>
</dbReference>
<feature type="binding site" evidence="6">
    <location>
        <begin position="207"/>
        <end position="208"/>
    </location>
    <ligand>
        <name>S-adenosyl-L-methionine</name>
        <dbReference type="ChEBI" id="CHEBI:59789"/>
    </ligand>
</feature>